<gene>
    <name evidence="1" type="ORF">SCSS39_01739</name>
</gene>
<dbReference type="Proteomes" id="UP000385544">
    <property type="component" value="Unassembled WGS sequence"/>
</dbReference>
<evidence type="ECO:0008006" key="3">
    <source>
        <dbReference type="Google" id="ProtNLM"/>
    </source>
</evidence>
<protein>
    <recommendedName>
        <fullName evidence="3">DUF3221 domain-containing protein</fullName>
    </recommendedName>
</protein>
<proteinExistence type="predicted"/>
<dbReference type="OrthoDB" id="2059295at2"/>
<name>A0A564TM21_STRCV</name>
<dbReference type="EMBL" id="CABHMZ010000026">
    <property type="protein sequence ID" value="VUX08255.1"/>
    <property type="molecule type" value="Genomic_DNA"/>
</dbReference>
<sequence>MKKKKPIIFAALVVAAIVVIAVILQSSNWSNLSYEAVVQETVTMSNGEIRLIVERTTEIYGNPLNSLHISEDTKLLDMDGSTISVEDLKPGYKVKVTLKDSFTEETPYYYPIVYEIVLIDVNP</sequence>
<evidence type="ECO:0000313" key="1">
    <source>
        <dbReference type="EMBL" id="VUX08255.1"/>
    </source>
</evidence>
<reference evidence="1 2" key="1">
    <citation type="submission" date="2019-07" db="EMBL/GenBank/DDBJ databases">
        <authorList>
            <person name="Hibberd C M."/>
            <person name="Gehrig L. J."/>
            <person name="Chang H.-W."/>
            <person name="Venkatesh S."/>
        </authorList>
    </citation>
    <scope>NUCLEOTIDE SEQUENCE [LARGE SCALE GENOMIC DNA]</scope>
    <source>
        <strain evidence="1">Streptococcus_constellatus_SS_Bg39</strain>
    </source>
</reference>
<organism evidence="1 2">
    <name type="scientific">Streptococcus constellatus</name>
    <dbReference type="NCBI Taxonomy" id="76860"/>
    <lineage>
        <taxon>Bacteria</taxon>
        <taxon>Bacillati</taxon>
        <taxon>Bacillota</taxon>
        <taxon>Bacilli</taxon>
        <taxon>Lactobacillales</taxon>
        <taxon>Streptococcaceae</taxon>
        <taxon>Streptococcus</taxon>
        <taxon>Streptococcus anginosus group</taxon>
    </lineage>
</organism>
<evidence type="ECO:0000313" key="2">
    <source>
        <dbReference type="Proteomes" id="UP000385544"/>
    </source>
</evidence>
<accession>A0A564TM21</accession>
<dbReference type="RefSeq" id="WP_144210459.1">
    <property type="nucleotide sequence ID" value="NZ_CABHMZ010000026.1"/>
</dbReference>
<dbReference type="AlphaFoldDB" id="A0A564TM21"/>